<accession>A0A5D6V7E7</accession>
<evidence type="ECO:0000313" key="1">
    <source>
        <dbReference type="EMBL" id="TYZ10594.1"/>
    </source>
</evidence>
<evidence type="ECO:0000313" key="2">
    <source>
        <dbReference type="Proteomes" id="UP000322791"/>
    </source>
</evidence>
<dbReference type="AlphaFoldDB" id="A0A5D6V7E7"/>
<keyword evidence="2" id="KW-1185">Reference proteome</keyword>
<reference evidence="1 2" key="1">
    <citation type="submission" date="2019-08" db="EMBL/GenBank/DDBJ databases">
        <authorList>
            <person name="Seo M.-J."/>
        </authorList>
    </citation>
    <scope>NUCLEOTIDE SEQUENCE [LARGE SCALE GENOMIC DNA]</scope>
    <source>
        <strain evidence="1 2">KIGAM108</strain>
    </source>
</reference>
<dbReference type="Proteomes" id="UP000322791">
    <property type="component" value="Unassembled WGS sequence"/>
</dbReference>
<organism evidence="1 2">
    <name type="scientific">Hymenobacter lutimineralis</name>
    <dbReference type="NCBI Taxonomy" id="2606448"/>
    <lineage>
        <taxon>Bacteria</taxon>
        <taxon>Pseudomonadati</taxon>
        <taxon>Bacteroidota</taxon>
        <taxon>Cytophagia</taxon>
        <taxon>Cytophagales</taxon>
        <taxon>Hymenobacteraceae</taxon>
        <taxon>Hymenobacter</taxon>
    </lineage>
</organism>
<dbReference type="RefSeq" id="WP_149070668.1">
    <property type="nucleotide sequence ID" value="NZ_VTHL01000007.1"/>
</dbReference>
<comment type="caution">
    <text evidence="1">The sequence shown here is derived from an EMBL/GenBank/DDBJ whole genome shotgun (WGS) entry which is preliminary data.</text>
</comment>
<proteinExistence type="predicted"/>
<name>A0A5D6V7E7_9BACT</name>
<gene>
    <name evidence="1" type="ORF">FY528_09025</name>
</gene>
<dbReference type="EMBL" id="VTHL01000007">
    <property type="protein sequence ID" value="TYZ10594.1"/>
    <property type="molecule type" value="Genomic_DNA"/>
</dbReference>
<sequence length="312" mass="35033">MNNPYDDPSGSLPQLPDYITKSHAFLHALMEQCAALPFSADVGHLLRAALSQKMAEGYAESDGFLRRLPEYIEQYLKPKVSQHLLATAGPVSRMWALQRLYSLKPETWPYWDELCGKDELIERRRDVEERLGLAEQENRTQHAESHRANIKRIDTILATYELATAEGRTVLWASEVQGLPEYETPTAALLPKVVEKSTTELVDLWAGLLLNGFRVDEVDACFMRAGLIDGPESKMPGPDSAKQAWVAAWAGIEFLGMVARSSSARLIEAALKARYPECRHTMPKIRALQNGMLMHNATARTAYYRVTGQYPT</sequence>
<protein>
    <submittedName>
        <fullName evidence="1">Uncharacterized protein</fullName>
    </submittedName>
</protein>